<gene>
    <name evidence="1" type="ORF">T9R20_00755</name>
</gene>
<accession>A0ABZ0VA84</accession>
<dbReference type="EMBL" id="CP139779">
    <property type="protein sequence ID" value="WQB70523.1"/>
    <property type="molecule type" value="Genomic_DNA"/>
</dbReference>
<organism evidence="1 2">
    <name type="scientific">Microbacterium invictum</name>
    <dbReference type="NCBI Taxonomy" id="515415"/>
    <lineage>
        <taxon>Bacteria</taxon>
        <taxon>Bacillati</taxon>
        <taxon>Actinomycetota</taxon>
        <taxon>Actinomycetes</taxon>
        <taxon>Micrococcales</taxon>
        <taxon>Microbacteriaceae</taxon>
        <taxon>Microbacterium</taxon>
    </lineage>
</organism>
<protein>
    <recommendedName>
        <fullName evidence="3">Alpha/beta hydrolase</fullName>
    </recommendedName>
</protein>
<sequence length="123" mass="13478">MRAALEAVAPDDFVVAHSFGATMLLQILAEGVRVAPRWVTLLAMPDWSPEGWNVADYAFTGPEPTQNISLHHCRDDEVVEFAHLALNARRLPRAARHAHDSGGHQFTGLAPEIAHDLMGVPPR</sequence>
<keyword evidence="2" id="KW-1185">Reference proteome</keyword>
<evidence type="ECO:0000313" key="2">
    <source>
        <dbReference type="Proteomes" id="UP001324533"/>
    </source>
</evidence>
<evidence type="ECO:0008006" key="3">
    <source>
        <dbReference type="Google" id="ProtNLM"/>
    </source>
</evidence>
<dbReference type="InterPro" id="IPR029058">
    <property type="entry name" value="AB_hydrolase_fold"/>
</dbReference>
<proteinExistence type="predicted"/>
<reference evidence="1 2" key="1">
    <citation type="submission" date="2023-06" db="EMBL/GenBank/DDBJ databases">
        <title>Rock-solubilizing bacteria, Microbacterium invictum, promotes re-establishment of vegetation in rocky wasteland by accelerating rock bio-weathering and reshaping soil bacterial community.</title>
        <authorList>
            <person name="Liu C."/>
        </authorList>
    </citation>
    <scope>NUCLEOTIDE SEQUENCE [LARGE SCALE GENOMIC DNA]</scope>
    <source>
        <strain evidence="1 2">X-18</strain>
    </source>
</reference>
<dbReference type="SUPFAM" id="SSF53474">
    <property type="entry name" value="alpha/beta-Hydrolases"/>
    <property type="match status" value="1"/>
</dbReference>
<name>A0ABZ0VA84_9MICO</name>
<evidence type="ECO:0000313" key="1">
    <source>
        <dbReference type="EMBL" id="WQB70523.1"/>
    </source>
</evidence>
<dbReference type="Gene3D" id="3.40.50.1820">
    <property type="entry name" value="alpha/beta hydrolase"/>
    <property type="match status" value="1"/>
</dbReference>
<dbReference type="Proteomes" id="UP001324533">
    <property type="component" value="Chromosome"/>
</dbReference>
<dbReference type="RefSeq" id="WP_322410665.1">
    <property type="nucleotide sequence ID" value="NZ_CP139779.1"/>
</dbReference>